<feature type="region of interest" description="Disordered" evidence="1">
    <location>
        <begin position="159"/>
        <end position="178"/>
    </location>
</feature>
<keyword evidence="2" id="KW-0812">Transmembrane</keyword>
<dbReference type="PROSITE" id="PS51406">
    <property type="entry name" value="FIBRINOGEN_C_2"/>
    <property type="match status" value="2"/>
</dbReference>
<protein>
    <submittedName>
        <fullName evidence="4">Ficolin-2</fullName>
    </submittedName>
</protein>
<dbReference type="InParanoid" id="K1QDU2"/>
<keyword evidence="2" id="KW-0472">Membrane</keyword>
<evidence type="ECO:0000256" key="2">
    <source>
        <dbReference type="SAM" id="Phobius"/>
    </source>
</evidence>
<dbReference type="InterPro" id="IPR002181">
    <property type="entry name" value="Fibrinogen_a/b/g_C_dom"/>
</dbReference>
<feature type="transmembrane region" description="Helical" evidence="2">
    <location>
        <begin position="806"/>
        <end position="830"/>
    </location>
</feature>
<evidence type="ECO:0000259" key="3">
    <source>
        <dbReference type="PROSITE" id="PS51406"/>
    </source>
</evidence>
<sequence>MQVFQHRRNGSVDFYLRLWDSYKHGFGEASGEHWIGNDNLHKLTTLGTTDLYVRLEAFSGLWYYAKYSDFSVADESDGYRLRLKAGSYEGNAGDGMDSHVSTDPSGMKFSTIDTDNDNAPDRCTFGRKGAWWYNEFVKIYFSDQSDGLDVSQPPAYDSLFGRQSASSRDQADTPSNTNQRIYFSDLSDRLDVSQPPAYDSLFGRQSASSRDQADTPSNTNQRDQSIQEGTAEANRKFKYYMILIVILFLASIAAIEVAYQKYFKHKDDKEDTSSDDVRLSPNNSFPEYSSSTSSSYNDHTKPLPEYPSTTSSPYMYHDTTKPSADHLTGSWGTRFIVLFMQNIRNTMKSIYVTSVNGIRINVTTSERLNSSLKSEIDQTTSIYSFEQFFIPNSMELEGFKIETKCILIETSQNSMVVSQADVYSSVGMTTHIPIHKLSTKYVIVSTNPVKYFSQFAVASINENTMIWITFQMNDTLQIDGKIYRSGETFTIKLNRYETYQIQHTVDLTGTVVQSSSPIAVFSGNDCNKLNGQGFCDHLVEQLPPTSRIDAVYVVPPHLYSNTKIRVMAIDKSTIFYNCTNKTFYKSYERLEYFDIDISSNGVCYIQSNGPILVASFGLSSSISYISDPSMVIVPGFHQYQNYYKIIVPFGYDYSYITVIMEQSDSLLLLNGYTVASSNILYQEFLYYSTHFKSSGGSGYARFSTISSLINSEQSIGIYTVISISTSTTYDNISEGSRGSGYAQFSAISSSIDSKQGFYDRQTGKFITPKSGRQGKLPRIKDDNPDHVEQKNSNSNKEHTRDSKRPCIIVILSVFAVVISTTVATIAVLYLQGQDSPNDDGNMLRLNRSYLRKNNGTVIFSDCKDLKLFGNDSDGLYTVYLDPLTEMPVVVYCDMTTDGGGWTVFQHRRDGSVNFYRLWDSYKNGFGEASGEHWIGNDNLHKLTFLGTTDLYVRLEAFSGGWYYAKYSDFKVADESDEYRLSLKAGSYEGNAGDGMDNHGSTDPSGMKFSTIDRDNDNAPALCTLARRGVWWYNVCTLTNLNGIYGNGDCLTTETCNFWYLISSSFVGVKTSYIMVRRLENQFYCASCKSSKSSDVCTVSSLLFRWFRNSFDLLF</sequence>
<dbReference type="Gene3D" id="3.90.215.10">
    <property type="entry name" value="Gamma Fibrinogen, chain A, domain 1"/>
    <property type="match status" value="2"/>
</dbReference>
<feature type="compositionally biased region" description="Polar residues" evidence="1">
    <location>
        <begin position="161"/>
        <end position="178"/>
    </location>
</feature>
<feature type="compositionally biased region" description="Basic and acidic residues" evidence="1">
    <location>
        <begin position="268"/>
        <end position="278"/>
    </location>
</feature>
<gene>
    <name evidence="4" type="ORF">CGI_10007993</name>
</gene>
<dbReference type="GO" id="GO:0005615">
    <property type="term" value="C:extracellular space"/>
    <property type="evidence" value="ECO:0007669"/>
    <property type="project" value="TreeGrafter"/>
</dbReference>
<feature type="region of interest" description="Disordered" evidence="1">
    <location>
        <begin position="767"/>
        <end position="799"/>
    </location>
</feature>
<dbReference type="Pfam" id="PF17517">
    <property type="entry name" value="IgGFc_binding"/>
    <property type="match status" value="1"/>
</dbReference>
<dbReference type="InterPro" id="IPR014716">
    <property type="entry name" value="Fibrinogen_a/b/g_C_1"/>
</dbReference>
<dbReference type="InterPro" id="IPR035234">
    <property type="entry name" value="IgGFc-bd_N"/>
</dbReference>
<dbReference type="NCBIfam" id="NF040941">
    <property type="entry name" value="GGGWT_bact"/>
    <property type="match status" value="1"/>
</dbReference>
<feature type="domain" description="Fibrinogen C-terminal" evidence="3">
    <location>
        <begin position="853"/>
        <end position="1079"/>
    </location>
</feature>
<accession>K1QDU2</accession>
<feature type="transmembrane region" description="Helical" evidence="2">
    <location>
        <begin position="239"/>
        <end position="259"/>
    </location>
</feature>
<dbReference type="Pfam" id="PF00147">
    <property type="entry name" value="Fibrinogen_C"/>
    <property type="match status" value="2"/>
</dbReference>
<evidence type="ECO:0000256" key="1">
    <source>
        <dbReference type="SAM" id="MobiDB-lite"/>
    </source>
</evidence>
<dbReference type="InterPro" id="IPR036056">
    <property type="entry name" value="Fibrinogen-like_C"/>
</dbReference>
<dbReference type="EMBL" id="JH816238">
    <property type="protein sequence ID" value="EKC19671.1"/>
    <property type="molecule type" value="Genomic_DNA"/>
</dbReference>
<feature type="region of interest" description="Disordered" evidence="1">
    <location>
        <begin position="268"/>
        <end position="317"/>
    </location>
</feature>
<dbReference type="InterPro" id="IPR050373">
    <property type="entry name" value="Fibrinogen_C-term_domain"/>
</dbReference>
<feature type="region of interest" description="Disordered" evidence="1">
    <location>
        <begin position="197"/>
        <end position="227"/>
    </location>
</feature>
<name>K1QDU2_MAGGI</name>
<evidence type="ECO:0000313" key="4">
    <source>
        <dbReference type="EMBL" id="EKC19671.1"/>
    </source>
</evidence>
<dbReference type="SMART" id="SM00186">
    <property type="entry name" value="FBG"/>
    <property type="match status" value="2"/>
</dbReference>
<dbReference type="PANTHER" id="PTHR19143">
    <property type="entry name" value="FIBRINOGEN/TENASCIN/ANGIOPOEITIN"/>
    <property type="match status" value="1"/>
</dbReference>
<feature type="compositionally biased region" description="Polar residues" evidence="1">
    <location>
        <begin position="203"/>
        <end position="227"/>
    </location>
</feature>
<dbReference type="HOGENOM" id="CLU_281346_0_0_1"/>
<dbReference type="AlphaFoldDB" id="K1QDU2"/>
<dbReference type="SUPFAM" id="SSF56496">
    <property type="entry name" value="Fibrinogen C-terminal domain-like"/>
    <property type="match status" value="2"/>
</dbReference>
<keyword evidence="2" id="KW-1133">Transmembrane helix</keyword>
<dbReference type="CDD" id="cd00087">
    <property type="entry name" value="FReD"/>
    <property type="match status" value="1"/>
</dbReference>
<proteinExistence type="predicted"/>
<organism evidence="4">
    <name type="scientific">Magallana gigas</name>
    <name type="common">Pacific oyster</name>
    <name type="synonym">Crassostrea gigas</name>
    <dbReference type="NCBI Taxonomy" id="29159"/>
    <lineage>
        <taxon>Eukaryota</taxon>
        <taxon>Metazoa</taxon>
        <taxon>Spiralia</taxon>
        <taxon>Lophotrochozoa</taxon>
        <taxon>Mollusca</taxon>
        <taxon>Bivalvia</taxon>
        <taxon>Autobranchia</taxon>
        <taxon>Pteriomorphia</taxon>
        <taxon>Ostreida</taxon>
        <taxon>Ostreoidea</taxon>
        <taxon>Ostreidae</taxon>
        <taxon>Magallana</taxon>
    </lineage>
</organism>
<feature type="compositionally biased region" description="Basic and acidic residues" evidence="1">
    <location>
        <begin position="778"/>
        <end position="799"/>
    </location>
</feature>
<reference evidence="4" key="1">
    <citation type="journal article" date="2012" name="Nature">
        <title>The oyster genome reveals stress adaptation and complexity of shell formation.</title>
        <authorList>
            <person name="Zhang G."/>
            <person name="Fang X."/>
            <person name="Guo X."/>
            <person name="Li L."/>
            <person name="Luo R."/>
            <person name="Xu F."/>
            <person name="Yang P."/>
            <person name="Zhang L."/>
            <person name="Wang X."/>
            <person name="Qi H."/>
            <person name="Xiong Z."/>
            <person name="Que H."/>
            <person name="Xie Y."/>
            <person name="Holland P.W."/>
            <person name="Paps J."/>
            <person name="Zhu Y."/>
            <person name="Wu F."/>
            <person name="Chen Y."/>
            <person name="Wang J."/>
            <person name="Peng C."/>
            <person name="Meng J."/>
            <person name="Yang L."/>
            <person name="Liu J."/>
            <person name="Wen B."/>
            <person name="Zhang N."/>
            <person name="Huang Z."/>
            <person name="Zhu Q."/>
            <person name="Feng Y."/>
            <person name="Mount A."/>
            <person name="Hedgecock D."/>
            <person name="Xu Z."/>
            <person name="Liu Y."/>
            <person name="Domazet-Loso T."/>
            <person name="Du Y."/>
            <person name="Sun X."/>
            <person name="Zhang S."/>
            <person name="Liu B."/>
            <person name="Cheng P."/>
            <person name="Jiang X."/>
            <person name="Li J."/>
            <person name="Fan D."/>
            <person name="Wang W."/>
            <person name="Fu W."/>
            <person name="Wang T."/>
            <person name="Wang B."/>
            <person name="Zhang J."/>
            <person name="Peng Z."/>
            <person name="Li Y."/>
            <person name="Li N."/>
            <person name="Wang J."/>
            <person name="Chen M."/>
            <person name="He Y."/>
            <person name="Tan F."/>
            <person name="Song X."/>
            <person name="Zheng Q."/>
            <person name="Huang R."/>
            <person name="Yang H."/>
            <person name="Du X."/>
            <person name="Chen L."/>
            <person name="Yang M."/>
            <person name="Gaffney P.M."/>
            <person name="Wang S."/>
            <person name="Luo L."/>
            <person name="She Z."/>
            <person name="Ming Y."/>
            <person name="Huang W."/>
            <person name="Zhang S."/>
            <person name="Huang B."/>
            <person name="Zhang Y."/>
            <person name="Qu T."/>
            <person name="Ni P."/>
            <person name="Miao G."/>
            <person name="Wang J."/>
            <person name="Wang Q."/>
            <person name="Steinberg C.E."/>
            <person name="Wang H."/>
            <person name="Li N."/>
            <person name="Qian L."/>
            <person name="Zhang G."/>
            <person name="Li Y."/>
            <person name="Yang H."/>
            <person name="Liu X."/>
            <person name="Wang J."/>
            <person name="Yin Y."/>
            <person name="Wang J."/>
        </authorList>
    </citation>
    <scope>NUCLEOTIDE SEQUENCE [LARGE SCALE GENOMIC DNA]</scope>
    <source>
        <strain evidence="4">05x7-T-G4-1.051#20</strain>
    </source>
</reference>
<feature type="domain" description="Fibrinogen C-terminal" evidence="3">
    <location>
        <begin position="1"/>
        <end position="134"/>
    </location>
</feature>